<evidence type="ECO:0000313" key="4">
    <source>
        <dbReference type="Proteomes" id="UP001633002"/>
    </source>
</evidence>
<feature type="domain" description="DUF7705" evidence="2">
    <location>
        <begin position="83"/>
        <end position="572"/>
    </location>
</feature>
<accession>A0ABD3H9V0</accession>
<organism evidence="3 4">
    <name type="scientific">Riccia sorocarpa</name>
    <dbReference type="NCBI Taxonomy" id="122646"/>
    <lineage>
        <taxon>Eukaryota</taxon>
        <taxon>Viridiplantae</taxon>
        <taxon>Streptophyta</taxon>
        <taxon>Embryophyta</taxon>
        <taxon>Marchantiophyta</taxon>
        <taxon>Marchantiopsida</taxon>
        <taxon>Marchantiidae</taxon>
        <taxon>Marchantiales</taxon>
        <taxon>Ricciaceae</taxon>
        <taxon>Riccia</taxon>
    </lineage>
</organism>
<dbReference type="EMBL" id="JBJQOH010000004">
    <property type="protein sequence ID" value="KAL3688293.1"/>
    <property type="molecule type" value="Genomic_DNA"/>
</dbReference>
<evidence type="ECO:0000259" key="2">
    <source>
        <dbReference type="Pfam" id="PF24804"/>
    </source>
</evidence>
<dbReference type="PANTHER" id="PTHR33916">
    <property type="entry name" value="EXPANSIN-LIKE EG45 DOMAIN-CONTAINING PROTEIN"/>
    <property type="match status" value="1"/>
</dbReference>
<dbReference type="Proteomes" id="UP001633002">
    <property type="component" value="Unassembled WGS sequence"/>
</dbReference>
<keyword evidence="4" id="KW-1185">Reference proteome</keyword>
<feature type="signal peptide" evidence="1">
    <location>
        <begin position="1"/>
        <end position="22"/>
    </location>
</feature>
<sequence>MGRQSTLTLILLTFLALSSVTIVPLAENSGAGGGDFPKFKQESEWWISLVPRVKDIWKSSILFDRKQQMEGAKNYESVEHGTALGDPGMRSDRMRVAVEGWNFCNRAGPQTDNEVSPRWADCADLTSASSTGFQAIDDKTLWKVDQKVLETDNNLKTGDAFPEKGGEEFQPIDDPDLYAVEKEKYLASLCQVNDPKPWHFWMIMLKSGNFDVNSKLCHTEDVSLSALYNPPRRQPLVQQNGFPCFGPGCMNQPRVSHNWSQVESKNGASVSLTGSFYGTYDVGADYSGSDTKSYFSVDWYKNEPNGSWIFHHILRVSDRYPWLMLYLRADATRGGSGGYPWETRGMMHTVILCSVGCVQQVPETPNFKVVVTLNVIRGGGPQSQFYLLDIGGCWKNNGKQCNGDLSTDVTRYSEMIINPDTPAWCGPDSLDLCPPYHISTNGQKYYRNDTMNFPYDAYHLYCAPYNAAFAEKPFKECDRFSNPQAQELVQLLPHPEWEVHGYPAKKGDGWVGDSRTWELDVGALSNRLYFYQDPGTPPATRRWPSIDVGTEIYISSSSATAEWTLSNFDVLIPA</sequence>
<keyword evidence="1" id="KW-0732">Signal</keyword>
<dbReference type="AlphaFoldDB" id="A0ABD3H9V0"/>
<comment type="caution">
    <text evidence="3">The sequence shown here is derived from an EMBL/GenBank/DDBJ whole genome shotgun (WGS) entry which is preliminary data.</text>
</comment>
<name>A0ABD3H9V0_9MARC</name>
<dbReference type="Pfam" id="PF24804">
    <property type="entry name" value="DUF7705"/>
    <property type="match status" value="1"/>
</dbReference>
<evidence type="ECO:0000313" key="3">
    <source>
        <dbReference type="EMBL" id="KAL3688293.1"/>
    </source>
</evidence>
<proteinExistence type="predicted"/>
<evidence type="ECO:0000256" key="1">
    <source>
        <dbReference type="SAM" id="SignalP"/>
    </source>
</evidence>
<dbReference type="PANTHER" id="PTHR33916:SF1">
    <property type="entry name" value="EXPANSIN-LIKE EG45 DOMAIN-CONTAINING PROTEIN"/>
    <property type="match status" value="1"/>
</dbReference>
<feature type="chain" id="PRO_5044813395" description="DUF7705 domain-containing protein" evidence="1">
    <location>
        <begin position="23"/>
        <end position="574"/>
    </location>
</feature>
<reference evidence="3 4" key="1">
    <citation type="submission" date="2024-09" db="EMBL/GenBank/DDBJ databases">
        <title>Chromosome-scale assembly of Riccia sorocarpa.</title>
        <authorList>
            <person name="Paukszto L."/>
        </authorList>
    </citation>
    <scope>NUCLEOTIDE SEQUENCE [LARGE SCALE GENOMIC DNA]</scope>
    <source>
        <strain evidence="3">LP-2024</strain>
        <tissue evidence="3">Aerial parts of the thallus</tissue>
    </source>
</reference>
<dbReference type="InterPro" id="IPR056122">
    <property type="entry name" value="DUF7705"/>
</dbReference>
<gene>
    <name evidence="3" type="ORF">R1sor_014602</name>
</gene>
<protein>
    <recommendedName>
        <fullName evidence="2">DUF7705 domain-containing protein</fullName>
    </recommendedName>
</protein>